<keyword evidence="2" id="KW-1185">Reference proteome</keyword>
<organism evidence="1 2">
    <name type="scientific">Photobacterium chitinilyticum</name>
    <dbReference type="NCBI Taxonomy" id="2485123"/>
    <lineage>
        <taxon>Bacteria</taxon>
        <taxon>Pseudomonadati</taxon>
        <taxon>Pseudomonadota</taxon>
        <taxon>Gammaproteobacteria</taxon>
        <taxon>Vibrionales</taxon>
        <taxon>Vibrionaceae</taxon>
        <taxon>Photobacterium</taxon>
    </lineage>
</organism>
<dbReference type="Proteomes" id="UP000287563">
    <property type="component" value="Unassembled WGS sequence"/>
</dbReference>
<gene>
    <name evidence="1" type="ORF">EDI28_24740</name>
</gene>
<protein>
    <submittedName>
        <fullName evidence="1">Uncharacterized protein</fullName>
    </submittedName>
</protein>
<evidence type="ECO:0000313" key="1">
    <source>
        <dbReference type="EMBL" id="RWX52873.1"/>
    </source>
</evidence>
<dbReference type="AlphaFoldDB" id="A0A3S3R5M5"/>
<accession>A0A3S3R5M5</accession>
<dbReference type="EMBL" id="RJLM01000023">
    <property type="protein sequence ID" value="RWX52873.1"/>
    <property type="molecule type" value="Genomic_DNA"/>
</dbReference>
<comment type="caution">
    <text evidence="1">The sequence shown here is derived from an EMBL/GenBank/DDBJ whole genome shotgun (WGS) entry which is preliminary data.</text>
</comment>
<evidence type="ECO:0000313" key="2">
    <source>
        <dbReference type="Proteomes" id="UP000287563"/>
    </source>
</evidence>
<proteinExistence type="predicted"/>
<reference evidence="1 2" key="1">
    <citation type="submission" date="2018-11" db="EMBL/GenBank/DDBJ databases">
        <title>Photobacterium sp. BEI247 sp. nov., a marine bacterium isolated from Yongle Blue Hole in the South China Sea.</title>
        <authorList>
            <person name="Wang X."/>
        </authorList>
    </citation>
    <scope>NUCLEOTIDE SEQUENCE [LARGE SCALE GENOMIC DNA]</scope>
    <source>
        <strain evidence="2">BEI247</strain>
    </source>
</reference>
<sequence length="66" mass="7634">MIYNTFTSIMELFDEMGTKPQLAIREIIGGWIKQCTWNAILTHYNFMFKLKTTDSSPKNSNTSPNN</sequence>
<name>A0A3S3R5M5_9GAMM</name>